<reference evidence="3 4" key="1">
    <citation type="submission" date="2020-08" db="EMBL/GenBank/DDBJ databases">
        <title>Sequencing the genomes of 1000 actinobacteria strains.</title>
        <authorList>
            <person name="Klenk H.-P."/>
        </authorList>
    </citation>
    <scope>NUCLEOTIDE SEQUENCE [LARGE SCALE GENOMIC DNA]</scope>
    <source>
        <strain evidence="3 4">DSM 44551</strain>
    </source>
</reference>
<keyword evidence="2" id="KW-0472">Membrane</keyword>
<dbReference type="Proteomes" id="UP000572635">
    <property type="component" value="Unassembled WGS sequence"/>
</dbReference>
<dbReference type="AlphaFoldDB" id="A0A7W8QS93"/>
<dbReference type="RefSeq" id="WP_184398615.1">
    <property type="nucleotide sequence ID" value="NZ_BAAAJD010000027.1"/>
</dbReference>
<name>A0A7W8QS93_9ACTN</name>
<feature type="compositionally biased region" description="Basic and acidic residues" evidence="1">
    <location>
        <begin position="59"/>
        <end position="76"/>
    </location>
</feature>
<feature type="transmembrane region" description="Helical" evidence="2">
    <location>
        <begin position="117"/>
        <end position="134"/>
    </location>
</feature>
<accession>A0A7W8QS93</accession>
<keyword evidence="4" id="KW-1185">Reference proteome</keyword>
<evidence type="ECO:0000313" key="4">
    <source>
        <dbReference type="Proteomes" id="UP000572635"/>
    </source>
</evidence>
<dbReference type="EMBL" id="JACHDB010000002">
    <property type="protein sequence ID" value="MBB5435658.1"/>
    <property type="molecule type" value="Genomic_DNA"/>
</dbReference>
<evidence type="ECO:0000256" key="1">
    <source>
        <dbReference type="SAM" id="MobiDB-lite"/>
    </source>
</evidence>
<proteinExistence type="predicted"/>
<evidence type="ECO:0000256" key="2">
    <source>
        <dbReference type="SAM" id="Phobius"/>
    </source>
</evidence>
<keyword evidence="2" id="KW-1133">Transmembrane helix</keyword>
<gene>
    <name evidence="3" type="ORF">HDA36_005806</name>
</gene>
<feature type="region of interest" description="Disordered" evidence="1">
    <location>
        <begin position="1"/>
        <end position="93"/>
    </location>
</feature>
<keyword evidence="2" id="KW-0812">Transmembrane</keyword>
<feature type="transmembrane region" description="Helical" evidence="2">
    <location>
        <begin position="140"/>
        <end position="159"/>
    </location>
</feature>
<organism evidence="3 4">
    <name type="scientific">Nocardiopsis composta</name>
    <dbReference type="NCBI Taxonomy" id="157465"/>
    <lineage>
        <taxon>Bacteria</taxon>
        <taxon>Bacillati</taxon>
        <taxon>Actinomycetota</taxon>
        <taxon>Actinomycetes</taxon>
        <taxon>Streptosporangiales</taxon>
        <taxon>Nocardiopsidaceae</taxon>
        <taxon>Nocardiopsis</taxon>
    </lineage>
</organism>
<evidence type="ECO:0000313" key="3">
    <source>
        <dbReference type="EMBL" id="MBB5435658.1"/>
    </source>
</evidence>
<comment type="caution">
    <text evidence="3">The sequence shown here is derived from an EMBL/GenBank/DDBJ whole genome shotgun (WGS) entry which is preliminary data.</text>
</comment>
<evidence type="ECO:0008006" key="5">
    <source>
        <dbReference type="Google" id="ProtNLM"/>
    </source>
</evidence>
<dbReference type="InterPro" id="IPR021403">
    <property type="entry name" value="DUF3043"/>
</dbReference>
<feature type="compositionally biased region" description="Basic and acidic residues" evidence="1">
    <location>
        <begin position="42"/>
        <end position="52"/>
    </location>
</feature>
<protein>
    <recommendedName>
        <fullName evidence="5">DUF3043 domain-containing protein</fullName>
    </recommendedName>
</protein>
<dbReference type="Pfam" id="PF11241">
    <property type="entry name" value="DUF3043"/>
    <property type="match status" value="1"/>
</dbReference>
<sequence length="212" mass="24148">MFRRRSASASKEPAAAGSAGNETTEAPKDKGYTPKKGVPTPKRRESQADLRRPLNAPRTRKEAYQQFRERRAREQQRSAAKSGAPKGEERYFRPQDYGPARAYARDLVDSRRSASEFFLYFSLLIIVLLIALPREMQAPVTYIAWPLMMVTIVVEGVFVSRQVKKYVAEHFPDDGNVRGIGMYAATRQLQIRRLRLPKPRVKPGQPIESAKR</sequence>